<comment type="caution">
    <text evidence="3">The sequence shown here is derived from an EMBL/GenBank/DDBJ whole genome shotgun (WGS) entry which is preliminary data.</text>
</comment>
<feature type="compositionally biased region" description="Basic and acidic residues" evidence="1">
    <location>
        <begin position="12"/>
        <end position="26"/>
    </location>
</feature>
<evidence type="ECO:0000313" key="4">
    <source>
        <dbReference type="Proteomes" id="UP000233551"/>
    </source>
</evidence>
<evidence type="ECO:0000259" key="2">
    <source>
        <dbReference type="PROSITE" id="PS50181"/>
    </source>
</evidence>
<dbReference type="EMBL" id="PGOL01005214">
    <property type="protein sequence ID" value="PKI35822.1"/>
    <property type="molecule type" value="Genomic_DNA"/>
</dbReference>
<dbReference type="SUPFAM" id="SSF81383">
    <property type="entry name" value="F-box domain"/>
    <property type="match status" value="1"/>
</dbReference>
<keyword evidence="4" id="KW-1185">Reference proteome</keyword>
<name>A0A2I0HVV2_PUNGR</name>
<dbReference type="AlphaFoldDB" id="A0A2I0HVV2"/>
<dbReference type="InterPro" id="IPR001810">
    <property type="entry name" value="F-box_dom"/>
</dbReference>
<dbReference type="PROSITE" id="PS50181">
    <property type="entry name" value="FBOX"/>
    <property type="match status" value="1"/>
</dbReference>
<dbReference type="InterPro" id="IPR036047">
    <property type="entry name" value="F-box-like_dom_sf"/>
</dbReference>
<gene>
    <name evidence="3" type="ORF">CRG98_043793</name>
</gene>
<dbReference type="InterPro" id="IPR050796">
    <property type="entry name" value="SCF_F-box_component"/>
</dbReference>
<dbReference type="PANTHER" id="PTHR31672:SF13">
    <property type="entry name" value="F-BOX PROTEIN CPR30-LIKE"/>
    <property type="match status" value="1"/>
</dbReference>
<organism evidence="3 4">
    <name type="scientific">Punica granatum</name>
    <name type="common">Pomegranate</name>
    <dbReference type="NCBI Taxonomy" id="22663"/>
    <lineage>
        <taxon>Eukaryota</taxon>
        <taxon>Viridiplantae</taxon>
        <taxon>Streptophyta</taxon>
        <taxon>Embryophyta</taxon>
        <taxon>Tracheophyta</taxon>
        <taxon>Spermatophyta</taxon>
        <taxon>Magnoliopsida</taxon>
        <taxon>eudicotyledons</taxon>
        <taxon>Gunneridae</taxon>
        <taxon>Pentapetalae</taxon>
        <taxon>rosids</taxon>
        <taxon>malvids</taxon>
        <taxon>Myrtales</taxon>
        <taxon>Lythraceae</taxon>
        <taxon>Punica</taxon>
    </lineage>
</organism>
<dbReference type="PANTHER" id="PTHR31672">
    <property type="entry name" value="BNACNNG10540D PROTEIN"/>
    <property type="match status" value="1"/>
</dbReference>
<proteinExistence type="predicted"/>
<evidence type="ECO:0000256" key="1">
    <source>
        <dbReference type="SAM" id="MobiDB-lite"/>
    </source>
</evidence>
<dbReference type="Gene3D" id="1.20.1280.50">
    <property type="match status" value="1"/>
</dbReference>
<evidence type="ECO:0000313" key="3">
    <source>
        <dbReference type="EMBL" id="PKI35822.1"/>
    </source>
</evidence>
<dbReference type="SMART" id="SM00256">
    <property type="entry name" value="FBOX"/>
    <property type="match status" value="1"/>
</dbReference>
<feature type="domain" description="F-box" evidence="2">
    <location>
        <begin position="28"/>
        <end position="74"/>
    </location>
</feature>
<sequence length="421" mass="47820">MKIVTSAGEGETALHEGSNADDKKQSTDVSSLPLPEEVLVEILLRLPLESLIQTVRVCKRWRRLILDSEDFKRSHHGRWKSRLGIIFNTFTFFPNDNLIFTSLDHVIERGLKHMAWIEIEQCFRNIPSFTDERRVQSCTPDFWVVDSCDGLLLIELDANSFSDRITRLLVCNPVTRDYELLPGPAGSAPDLVGTCHWVLMYDSRDKRYKIVGITRNNTMSDGVGGGRRCYVFELGGQRCCGGSGDSPSWMELLPTVPSSEGSVQTALFREGKLHWLIIEIEEGRRSIKTTLLSMDIATRELLSTEVSPSLPSGQSRTDLWHASADGAFRYQIPVSEGTCPKILDRLGGSELLMVLEEKAELIMRIDRKLCVYSMGSKWSLKTDVADYKDFTDPLRPRDCWREDRDNHVFHVSHVPSLVRWK</sequence>
<accession>A0A2I0HVV2</accession>
<reference evidence="3 4" key="1">
    <citation type="submission" date="2017-11" db="EMBL/GenBank/DDBJ databases">
        <title>De-novo sequencing of pomegranate (Punica granatum L.) genome.</title>
        <authorList>
            <person name="Akparov Z."/>
            <person name="Amiraslanov A."/>
            <person name="Hajiyeva S."/>
            <person name="Abbasov M."/>
            <person name="Kaur K."/>
            <person name="Hamwieh A."/>
            <person name="Solovyev V."/>
            <person name="Salamov A."/>
            <person name="Braich B."/>
            <person name="Kosarev P."/>
            <person name="Mahmoud A."/>
            <person name="Hajiyev E."/>
            <person name="Babayeva S."/>
            <person name="Izzatullayeva V."/>
            <person name="Mammadov A."/>
            <person name="Mammadov A."/>
            <person name="Sharifova S."/>
            <person name="Ojaghi J."/>
            <person name="Eynullazada K."/>
            <person name="Bayramov B."/>
            <person name="Abdulazimova A."/>
            <person name="Shahmuradov I."/>
        </authorList>
    </citation>
    <scope>NUCLEOTIDE SEQUENCE [LARGE SCALE GENOMIC DNA]</scope>
    <source>
        <strain evidence="4">cv. AG2017</strain>
        <tissue evidence="3">Leaf</tissue>
    </source>
</reference>
<dbReference type="Proteomes" id="UP000233551">
    <property type="component" value="Unassembled WGS sequence"/>
</dbReference>
<protein>
    <recommendedName>
        <fullName evidence="2">F-box domain-containing protein</fullName>
    </recommendedName>
</protein>
<feature type="region of interest" description="Disordered" evidence="1">
    <location>
        <begin position="1"/>
        <end position="29"/>
    </location>
</feature>
<dbReference type="Pfam" id="PF12937">
    <property type="entry name" value="F-box-like"/>
    <property type="match status" value="1"/>
</dbReference>